<keyword evidence="7 8" id="KW-0234">DNA repair</keyword>
<dbReference type="InterPro" id="IPR003593">
    <property type="entry name" value="AAA+_ATPase"/>
</dbReference>
<dbReference type="Pfam" id="PF00154">
    <property type="entry name" value="RecA_N"/>
    <property type="match status" value="1"/>
</dbReference>
<reference evidence="13 14" key="1">
    <citation type="submission" date="2022-09" db="EMBL/GenBank/DDBJ databases">
        <authorList>
            <person name="Han X.L."/>
            <person name="Wang Q."/>
            <person name="Lu T."/>
        </authorList>
    </citation>
    <scope>NUCLEOTIDE SEQUENCE [LARGE SCALE GENOMIC DNA]</scope>
    <source>
        <strain evidence="13 14">WQ 127069</strain>
    </source>
</reference>
<dbReference type="Gene3D" id="3.40.50.300">
    <property type="entry name" value="P-loop containing nucleotide triphosphate hydrolases"/>
    <property type="match status" value="1"/>
</dbReference>
<dbReference type="PROSITE" id="PS50162">
    <property type="entry name" value="RECA_2"/>
    <property type="match status" value="1"/>
</dbReference>
<dbReference type="InterPro" id="IPR020587">
    <property type="entry name" value="RecA_monomer-monomer_interface"/>
</dbReference>
<keyword evidence="7" id="KW-0963">Cytoplasm</keyword>
<dbReference type="PANTHER" id="PTHR45900:SF1">
    <property type="entry name" value="MITOCHONDRIAL DNA REPAIR PROTEIN RECA HOMOLOG-RELATED"/>
    <property type="match status" value="1"/>
</dbReference>
<feature type="binding site" evidence="7">
    <location>
        <begin position="67"/>
        <end position="74"/>
    </location>
    <ligand>
        <name>ATP</name>
        <dbReference type="ChEBI" id="CHEBI:30616"/>
    </ligand>
</feature>
<evidence type="ECO:0000256" key="1">
    <source>
        <dbReference type="ARBA" id="ARBA00009391"/>
    </source>
</evidence>
<dbReference type="PRINTS" id="PR00142">
    <property type="entry name" value="RECA"/>
</dbReference>
<dbReference type="InterPro" id="IPR027417">
    <property type="entry name" value="P-loop_NTPase"/>
</dbReference>
<dbReference type="HAMAP" id="MF_00268">
    <property type="entry name" value="RecA"/>
    <property type="match status" value="1"/>
</dbReference>
<dbReference type="PANTHER" id="PTHR45900">
    <property type="entry name" value="RECA"/>
    <property type="match status" value="1"/>
</dbReference>
<evidence type="ECO:0000256" key="4">
    <source>
        <dbReference type="ARBA" id="ARBA00022840"/>
    </source>
</evidence>
<feature type="region of interest" description="Disordered" evidence="10">
    <location>
        <begin position="333"/>
        <end position="352"/>
    </location>
</feature>
<dbReference type="InterPro" id="IPR049428">
    <property type="entry name" value="RecA-like_N"/>
</dbReference>
<keyword evidence="3 7" id="KW-0547">Nucleotide-binding</keyword>
<feature type="compositionally biased region" description="Acidic residues" evidence="10">
    <location>
        <begin position="340"/>
        <end position="352"/>
    </location>
</feature>
<comment type="subcellular location">
    <subcellularLocation>
        <location evidence="7">Cytoplasm</location>
    </subcellularLocation>
</comment>
<evidence type="ECO:0000256" key="7">
    <source>
        <dbReference type="HAMAP-Rule" id="MF_00268"/>
    </source>
</evidence>
<keyword evidence="7 8" id="KW-0742">SOS response</keyword>
<keyword evidence="6 7" id="KW-0233">DNA recombination</keyword>
<dbReference type="SUPFAM" id="SSF52540">
    <property type="entry name" value="P-loop containing nucleoside triphosphate hydrolases"/>
    <property type="match status" value="1"/>
</dbReference>
<dbReference type="Pfam" id="PF21096">
    <property type="entry name" value="RecA_C"/>
    <property type="match status" value="1"/>
</dbReference>
<dbReference type="CDD" id="cd00983">
    <property type="entry name" value="RecA"/>
    <property type="match status" value="1"/>
</dbReference>
<evidence type="ECO:0000256" key="3">
    <source>
        <dbReference type="ARBA" id="ARBA00022741"/>
    </source>
</evidence>
<evidence type="ECO:0000256" key="5">
    <source>
        <dbReference type="ARBA" id="ARBA00023125"/>
    </source>
</evidence>
<feature type="domain" description="RecA family profile 1" evidence="11">
    <location>
        <begin position="37"/>
        <end position="196"/>
    </location>
</feature>
<gene>
    <name evidence="7 13" type="primary">recA</name>
    <name evidence="13" type="ORF">OB236_25175</name>
</gene>
<keyword evidence="14" id="KW-1185">Reference proteome</keyword>
<evidence type="ECO:0000256" key="10">
    <source>
        <dbReference type="SAM" id="MobiDB-lite"/>
    </source>
</evidence>
<evidence type="ECO:0000256" key="6">
    <source>
        <dbReference type="ARBA" id="ARBA00023172"/>
    </source>
</evidence>
<dbReference type="InterPro" id="IPR020584">
    <property type="entry name" value="DNA_recomb/repair_RecA_CS"/>
</dbReference>
<dbReference type="InterPro" id="IPR013765">
    <property type="entry name" value="DNA_recomb/repair_RecA"/>
</dbReference>
<protein>
    <recommendedName>
        <fullName evidence="2 7">Protein RecA</fullName>
    </recommendedName>
    <alternativeName>
        <fullName evidence="7 8">Recombinase A</fullName>
    </alternativeName>
</protein>
<comment type="function">
    <text evidence="7">Can catalyze the hydrolysis of ATP in the presence of single-stranded DNA, the ATP-dependent uptake of single-stranded DNA by duplex DNA, and the ATP-dependent hybridization of homologous single-stranded DNAs. It interacts with LexA causing its activation and leading to its autocatalytic cleavage.</text>
</comment>
<dbReference type="SMART" id="SM00382">
    <property type="entry name" value="AAA"/>
    <property type="match status" value="1"/>
</dbReference>
<dbReference type="SUPFAM" id="SSF54752">
    <property type="entry name" value="RecA protein, C-terminal domain"/>
    <property type="match status" value="1"/>
</dbReference>
<proteinExistence type="inferred from homology"/>
<evidence type="ECO:0000256" key="9">
    <source>
        <dbReference type="RuleBase" id="RU004527"/>
    </source>
</evidence>
<dbReference type="InterPro" id="IPR049261">
    <property type="entry name" value="RecA-like_C"/>
</dbReference>
<evidence type="ECO:0000259" key="11">
    <source>
        <dbReference type="PROSITE" id="PS50162"/>
    </source>
</evidence>
<name>A0ABT2UL99_9BACL</name>
<evidence type="ECO:0000256" key="8">
    <source>
        <dbReference type="RuleBase" id="RU000526"/>
    </source>
</evidence>
<evidence type="ECO:0000259" key="12">
    <source>
        <dbReference type="PROSITE" id="PS50163"/>
    </source>
</evidence>
<comment type="similarity">
    <text evidence="1 7 9">Belongs to the RecA family.</text>
</comment>
<feature type="domain" description="RecA family profile 2" evidence="12">
    <location>
        <begin position="201"/>
        <end position="274"/>
    </location>
</feature>
<dbReference type="InterPro" id="IPR020588">
    <property type="entry name" value="RecA_ATP-bd"/>
</dbReference>
<accession>A0ABT2UL99</accession>
<evidence type="ECO:0000313" key="14">
    <source>
        <dbReference type="Proteomes" id="UP001652445"/>
    </source>
</evidence>
<organism evidence="13 14">
    <name type="scientific">Paenibacillus baimaensis</name>
    <dbReference type="NCBI Taxonomy" id="2982185"/>
    <lineage>
        <taxon>Bacteria</taxon>
        <taxon>Bacillati</taxon>
        <taxon>Bacillota</taxon>
        <taxon>Bacilli</taxon>
        <taxon>Bacillales</taxon>
        <taxon>Paenibacillaceae</taxon>
        <taxon>Paenibacillus</taxon>
    </lineage>
</organism>
<dbReference type="PROSITE" id="PS50163">
    <property type="entry name" value="RECA_3"/>
    <property type="match status" value="1"/>
</dbReference>
<sequence length="352" mass="37979">MSVLSDRRAALDNALRQIEKQFGKGSVMKLGESAHMKIDVIPSGSLALDIALGIGGFPRGRIIEVFGPESSGKTTVALHAIAEVQRVGGTAAFIDAEHALDPSYASKLGINIDELLLSQPDTGEQALEIAEALVRSGAVDIIVIDSVAALVPKAEIEGDMGDSHVGLQARLMSQALRKLSGAINKSNTIAIFINQLREKIGVMFGNPETTPGGRALKFYSSVRLDVRRVESIKQGNDMVGNRTRIKVVKNKVAPPFKQADIDIMYGEGISKEGSIIDIGAEMDIIQKSGAWYSFNGDRLGQGRENSKQFLKDNPQVADILENKIRENANLSATVDADLLNNEEDDEDLEEVE</sequence>
<keyword evidence="7 9" id="KW-0227">DNA damage</keyword>
<dbReference type="InterPro" id="IPR023400">
    <property type="entry name" value="RecA_C_sf"/>
</dbReference>
<evidence type="ECO:0000256" key="2">
    <source>
        <dbReference type="ARBA" id="ARBA00015553"/>
    </source>
</evidence>
<evidence type="ECO:0000313" key="13">
    <source>
        <dbReference type="EMBL" id="MCU6795409.1"/>
    </source>
</evidence>
<keyword evidence="5 7" id="KW-0238">DNA-binding</keyword>
<keyword evidence="4 7" id="KW-0067">ATP-binding</keyword>
<dbReference type="EMBL" id="JAOQIO010000094">
    <property type="protein sequence ID" value="MCU6795409.1"/>
    <property type="molecule type" value="Genomic_DNA"/>
</dbReference>
<comment type="caution">
    <text evidence="13">The sequence shown here is derived from an EMBL/GenBank/DDBJ whole genome shotgun (WGS) entry which is preliminary data.</text>
</comment>
<dbReference type="NCBIfam" id="TIGR02012">
    <property type="entry name" value="tigrfam_recA"/>
    <property type="match status" value="1"/>
</dbReference>
<dbReference type="PROSITE" id="PS00321">
    <property type="entry name" value="RECA_1"/>
    <property type="match status" value="1"/>
</dbReference>
<dbReference type="Proteomes" id="UP001652445">
    <property type="component" value="Unassembled WGS sequence"/>
</dbReference>